<evidence type="ECO:0000313" key="7">
    <source>
        <dbReference type="EMBL" id="SUE34241.1"/>
    </source>
</evidence>
<dbReference type="GO" id="GO:0008374">
    <property type="term" value="F:O-acyltransferase activity"/>
    <property type="evidence" value="ECO:0007669"/>
    <property type="project" value="TreeGrafter"/>
</dbReference>
<dbReference type="OrthoDB" id="9812571at2"/>
<evidence type="ECO:0000256" key="3">
    <source>
        <dbReference type="ARBA" id="ARBA00023315"/>
    </source>
</evidence>
<dbReference type="Gene3D" id="2.160.10.10">
    <property type="entry name" value="Hexapeptide repeat proteins"/>
    <property type="match status" value="1"/>
</dbReference>
<keyword evidence="8" id="KW-1185">Reference proteome</keyword>
<evidence type="ECO:0000256" key="1">
    <source>
        <dbReference type="ARBA" id="ARBA00007274"/>
    </source>
</evidence>
<keyword evidence="2 7" id="KW-0808">Transferase</keyword>
<dbReference type="PANTHER" id="PTHR23416:SF23">
    <property type="entry name" value="ACETYLTRANSFERASE C18B11.09C-RELATED"/>
    <property type="match status" value="1"/>
</dbReference>
<evidence type="ECO:0000256" key="2">
    <source>
        <dbReference type="ARBA" id="ARBA00022679"/>
    </source>
</evidence>
<organism evidence="7 8">
    <name type="scientific">Rikenella microfusus</name>
    <dbReference type="NCBI Taxonomy" id="28139"/>
    <lineage>
        <taxon>Bacteria</taxon>
        <taxon>Pseudomonadati</taxon>
        <taxon>Bacteroidota</taxon>
        <taxon>Bacteroidia</taxon>
        <taxon>Bacteroidales</taxon>
        <taxon>Rikenellaceae</taxon>
        <taxon>Rikenella</taxon>
    </lineage>
</organism>
<dbReference type="SUPFAM" id="SSF51161">
    <property type="entry name" value="Trimeric LpxA-like enzymes"/>
    <property type="match status" value="1"/>
</dbReference>
<dbReference type="InterPro" id="IPR001451">
    <property type="entry name" value="Hexapep"/>
</dbReference>
<dbReference type="GO" id="GO:0005829">
    <property type="term" value="C:cytosol"/>
    <property type="evidence" value="ECO:0007669"/>
    <property type="project" value="TreeGrafter"/>
</dbReference>
<name>A0A379MRF9_9BACT</name>
<comment type="function">
    <text evidence="4">Acetyltransferase implicated in the O-acetylation of Nod factors.</text>
</comment>
<dbReference type="EMBL" id="UGVL01000001">
    <property type="protein sequence ID" value="SUE34241.1"/>
    <property type="molecule type" value="Genomic_DNA"/>
</dbReference>
<dbReference type="InterPro" id="IPR024688">
    <property type="entry name" value="Mac_dom"/>
</dbReference>
<dbReference type="InterPro" id="IPR051159">
    <property type="entry name" value="Hexapeptide_acetyltransf"/>
</dbReference>
<dbReference type="FunFam" id="2.160.10.10:FF:000025">
    <property type="entry name" value="Hexapeptide-repeat containing-acetyltransferase"/>
    <property type="match status" value="1"/>
</dbReference>
<proteinExistence type="inferred from homology"/>
<dbReference type="SMART" id="SM01266">
    <property type="entry name" value="Mac"/>
    <property type="match status" value="1"/>
</dbReference>
<dbReference type="Pfam" id="PF00132">
    <property type="entry name" value="Hexapep"/>
    <property type="match status" value="1"/>
</dbReference>
<keyword evidence="3 7" id="KW-0012">Acyltransferase</keyword>
<dbReference type="AlphaFoldDB" id="A0A379MRF9"/>
<dbReference type="PANTHER" id="PTHR23416">
    <property type="entry name" value="SIALIC ACID SYNTHASE-RELATED"/>
    <property type="match status" value="1"/>
</dbReference>
<dbReference type="RefSeq" id="WP_027290034.1">
    <property type="nucleotide sequence ID" value="NZ_CALVFX010000007.1"/>
</dbReference>
<comment type="similarity">
    <text evidence="1">Belongs to the transferase hexapeptide repeat family.</text>
</comment>
<evidence type="ECO:0000259" key="6">
    <source>
        <dbReference type="SMART" id="SM01266"/>
    </source>
</evidence>
<reference evidence="7 8" key="1">
    <citation type="submission" date="2018-06" db="EMBL/GenBank/DDBJ databases">
        <authorList>
            <consortium name="Pathogen Informatics"/>
            <person name="Doyle S."/>
        </authorList>
    </citation>
    <scope>NUCLEOTIDE SEQUENCE [LARGE SCALE GENOMIC DNA]</scope>
    <source>
        <strain evidence="7 8">NCTC11190</strain>
    </source>
</reference>
<sequence>MKSEKEKMLAGEPFQPWDAELDRDRAFLQPRLHRFNTKGPVLPLCDTEDQLAEILPNCPRGTRVRPPFYCDYGYNITCGERVFINYNCTILDVGRVRIGSNVLIGPNVQIYAVSHPMDAEERRRGEEWGEDVAIGDDCWIGGGAVICPGVTVGARCIVGAGAVVTKDVPDDTVVAGNPARVIRRLR</sequence>
<dbReference type="GO" id="GO:0016407">
    <property type="term" value="F:acetyltransferase activity"/>
    <property type="evidence" value="ECO:0007669"/>
    <property type="project" value="InterPro"/>
</dbReference>
<dbReference type="STRING" id="880526.GCA_000427365_00099"/>
<dbReference type="Pfam" id="PF12464">
    <property type="entry name" value="Mac"/>
    <property type="match status" value="1"/>
</dbReference>
<feature type="domain" description="Maltose/galactoside acetyltransferase" evidence="6">
    <location>
        <begin position="5"/>
        <end position="60"/>
    </location>
</feature>
<dbReference type="InterPro" id="IPR011004">
    <property type="entry name" value="Trimer_LpxA-like_sf"/>
</dbReference>
<evidence type="ECO:0000313" key="8">
    <source>
        <dbReference type="Proteomes" id="UP000255233"/>
    </source>
</evidence>
<dbReference type="CDD" id="cd03357">
    <property type="entry name" value="LbH_MAT_GAT"/>
    <property type="match status" value="1"/>
</dbReference>
<evidence type="ECO:0000256" key="5">
    <source>
        <dbReference type="ARBA" id="ARBA00067695"/>
    </source>
</evidence>
<protein>
    <recommendedName>
        <fullName evidence="5">Nodulation protein L</fullName>
    </recommendedName>
</protein>
<dbReference type="Proteomes" id="UP000255233">
    <property type="component" value="Unassembled WGS sequence"/>
</dbReference>
<gene>
    <name evidence="7" type="primary">maa</name>
    <name evidence="7" type="ORF">NCTC11190_01462</name>
</gene>
<evidence type="ECO:0000256" key="4">
    <source>
        <dbReference type="ARBA" id="ARBA00055587"/>
    </source>
</evidence>
<accession>A0A379MRF9</accession>